<dbReference type="GO" id="GO:0005886">
    <property type="term" value="C:plasma membrane"/>
    <property type="evidence" value="ECO:0007669"/>
    <property type="project" value="InterPro"/>
</dbReference>
<name>A0A1A9K952_9PSED</name>
<feature type="transmembrane region" description="Helical" evidence="5">
    <location>
        <begin position="45"/>
        <end position="65"/>
    </location>
</feature>
<evidence type="ECO:0000259" key="6">
    <source>
        <dbReference type="Pfam" id="PF06305"/>
    </source>
</evidence>
<gene>
    <name evidence="7" type="ORF">A9C11_08630</name>
</gene>
<keyword evidence="1" id="KW-1003">Cell membrane</keyword>
<accession>A0A1A9K952</accession>
<evidence type="ECO:0000256" key="5">
    <source>
        <dbReference type="SAM" id="Phobius"/>
    </source>
</evidence>
<feature type="transmembrane region" description="Helical" evidence="5">
    <location>
        <begin position="7"/>
        <end position="25"/>
    </location>
</feature>
<dbReference type="RefSeq" id="WP_064582441.1">
    <property type="nucleotide sequence ID" value="NZ_CP015878.1"/>
</dbReference>
<keyword evidence="3 5" id="KW-1133">Transmembrane helix</keyword>
<proteinExistence type="predicted"/>
<reference evidence="7 8" key="1">
    <citation type="submission" date="2016-05" db="EMBL/GenBank/DDBJ databases">
        <title>Genome Sequence of Pseudomonas citronellolis Strain SJTE-3, an Estrogens and Persistent Organic Pollutants degradation strain.</title>
        <authorList>
            <person name="Liang R."/>
        </authorList>
    </citation>
    <scope>NUCLEOTIDE SEQUENCE [LARGE SCALE GENOMIC DNA]</scope>
    <source>
        <strain evidence="7 8">SJTE-3</strain>
    </source>
</reference>
<evidence type="ECO:0000313" key="7">
    <source>
        <dbReference type="EMBL" id="ANI14044.1"/>
    </source>
</evidence>
<dbReference type="AlphaFoldDB" id="A0A1A9K952"/>
<evidence type="ECO:0000256" key="4">
    <source>
        <dbReference type="ARBA" id="ARBA00023136"/>
    </source>
</evidence>
<feature type="domain" description="Lipopolysaccharide assembly protein A" evidence="6">
    <location>
        <begin position="27"/>
        <end position="89"/>
    </location>
</feature>
<organism evidence="7 8">
    <name type="scientific">Pseudomonas citronellolis</name>
    <dbReference type="NCBI Taxonomy" id="53408"/>
    <lineage>
        <taxon>Bacteria</taxon>
        <taxon>Pseudomonadati</taxon>
        <taxon>Pseudomonadota</taxon>
        <taxon>Gammaproteobacteria</taxon>
        <taxon>Pseudomonadales</taxon>
        <taxon>Pseudomonadaceae</taxon>
        <taxon>Pseudomonas</taxon>
    </lineage>
</organism>
<evidence type="ECO:0000256" key="1">
    <source>
        <dbReference type="ARBA" id="ARBA00022475"/>
    </source>
</evidence>
<sequence>MLRLKRFLAFLAAILLCAVVIVFVLENLQKVQLAFLGWQTPEWPLVVFITLSFVLGGVIGLLLSIPFRARTRLHLSGLRSEVSRFRKENQALRDQSLKTQ</sequence>
<dbReference type="Proteomes" id="UP000077748">
    <property type="component" value="Chromosome"/>
</dbReference>
<dbReference type="InterPro" id="IPR010445">
    <property type="entry name" value="LapA_dom"/>
</dbReference>
<keyword evidence="2 5" id="KW-0812">Transmembrane</keyword>
<dbReference type="EMBL" id="CP015878">
    <property type="protein sequence ID" value="ANI14044.1"/>
    <property type="molecule type" value="Genomic_DNA"/>
</dbReference>
<keyword evidence="4 5" id="KW-0472">Membrane</keyword>
<evidence type="ECO:0000313" key="8">
    <source>
        <dbReference type="Proteomes" id="UP000077748"/>
    </source>
</evidence>
<dbReference type="Pfam" id="PF06305">
    <property type="entry name" value="LapA_dom"/>
    <property type="match status" value="1"/>
</dbReference>
<protein>
    <recommendedName>
        <fullName evidence="6">Lipopolysaccharide assembly protein A domain-containing protein</fullName>
    </recommendedName>
</protein>
<evidence type="ECO:0000256" key="2">
    <source>
        <dbReference type="ARBA" id="ARBA00022692"/>
    </source>
</evidence>
<evidence type="ECO:0000256" key="3">
    <source>
        <dbReference type="ARBA" id="ARBA00022989"/>
    </source>
</evidence>